<dbReference type="EMBL" id="JAATHJ010000040">
    <property type="protein sequence ID" value="NJP39160.1"/>
    <property type="molecule type" value="Genomic_DNA"/>
</dbReference>
<dbReference type="PANTHER" id="PTHR21600">
    <property type="entry name" value="MITOCHONDRIAL RNA PSEUDOURIDINE SYNTHASE"/>
    <property type="match status" value="1"/>
</dbReference>
<dbReference type="AlphaFoldDB" id="A0A969TW78"/>
<accession>A0A969TW78</accession>
<dbReference type="RefSeq" id="WP_168009309.1">
    <property type="nucleotide sequence ID" value="NZ_JAATHJ010000040.1"/>
</dbReference>
<dbReference type="InterPro" id="IPR006224">
    <property type="entry name" value="PsdUridine_synth_RluA-like_CS"/>
</dbReference>
<evidence type="ECO:0000256" key="1">
    <source>
        <dbReference type="ARBA" id="ARBA00000073"/>
    </source>
</evidence>
<comment type="catalytic activity">
    <reaction evidence="1 5">
        <text>a uridine in RNA = a pseudouridine in RNA</text>
        <dbReference type="Rhea" id="RHEA:48348"/>
        <dbReference type="Rhea" id="RHEA-COMP:12068"/>
        <dbReference type="Rhea" id="RHEA-COMP:12069"/>
        <dbReference type="ChEBI" id="CHEBI:65314"/>
        <dbReference type="ChEBI" id="CHEBI:65315"/>
    </reaction>
</comment>
<dbReference type="GO" id="GO:0009982">
    <property type="term" value="F:pseudouridine synthase activity"/>
    <property type="evidence" value="ECO:0007669"/>
    <property type="project" value="InterPro"/>
</dbReference>
<dbReference type="NCBIfam" id="TIGR00005">
    <property type="entry name" value="rluA_subfam"/>
    <property type="match status" value="1"/>
</dbReference>
<dbReference type="Pfam" id="PF00849">
    <property type="entry name" value="PseudoU_synth_2"/>
    <property type="match status" value="1"/>
</dbReference>
<dbReference type="Proteomes" id="UP000752012">
    <property type="component" value="Unassembled WGS sequence"/>
</dbReference>
<comment type="caution">
    <text evidence="7">The sequence shown here is derived from an EMBL/GenBank/DDBJ whole genome shotgun (WGS) entry which is preliminary data.</text>
</comment>
<dbReference type="EC" id="5.4.99.-" evidence="5"/>
<evidence type="ECO:0000313" key="7">
    <source>
        <dbReference type="EMBL" id="NJP39160.1"/>
    </source>
</evidence>
<evidence type="ECO:0000256" key="4">
    <source>
        <dbReference type="PROSITE-ProRule" id="PRU00182"/>
    </source>
</evidence>
<dbReference type="GO" id="GO:0003723">
    <property type="term" value="F:RNA binding"/>
    <property type="evidence" value="ECO:0007669"/>
    <property type="project" value="UniProtKB-KW"/>
</dbReference>
<keyword evidence="8" id="KW-1185">Reference proteome</keyword>
<evidence type="ECO:0000313" key="8">
    <source>
        <dbReference type="Proteomes" id="UP000752012"/>
    </source>
</evidence>
<dbReference type="GO" id="GO:0000455">
    <property type="term" value="P:enzyme-directed rRNA pseudouridine synthesis"/>
    <property type="evidence" value="ECO:0007669"/>
    <property type="project" value="TreeGrafter"/>
</dbReference>
<gene>
    <name evidence="7" type="ORF">HCN83_16440</name>
</gene>
<keyword evidence="5" id="KW-0413">Isomerase</keyword>
<comment type="function">
    <text evidence="5">Responsible for synthesis of pseudouridine from uracil.</text>
</comment>
<evidence type="ECO:0000256" key="3">
    <source>
        <dbReference type="PIRSR" id="PIRSR606225-1"/>
    </source>
</evidence>
<dbReference type="PROSITE" id="PS50889">
    <property type="entry name" value="S4"/>
    <property type="match status" value="1"/>
</dbReference>
<evidence type="ECO:0000259" key="6">
    <source>
        <dbReference type="Pfam" id="PF00849"/>
    </source>
</evidence>
<dbReference type="PROSITE" id="PS01129">
    <property type="entry name" value="PSI_RLU"/>
    <property type="match status" value="1"/>
</dbReference>
<comment type="similarity">
    <text evidence="2 5">Belongs to the pseudouridine synthase RluA family.</text>
</comment>
<dbReference type="CDD" id="cd02869">
    <property type="entry name" value="PseudoU_synth_RluA_like"/>
    <property type="match status" value="1"/>
</dbReference>
<dbReference type="SUPFAM" id="SSF55120">
    <property type="entry name" value="Pseudouridine synthase"/>
    <property type="match status" value="1"/>
</dbReference>
<dbReference type="InterPro" id="IPR006145">
    <property type="entry name" value="PsdUridine_synth_RsuA/RluA"/>
</dbReference>
<evidence type="ECO:0000256" key="5">
    <source>
        <dbReference type="RuleBase" id="RU362028"/>
    </source>
</evidence>
<dbReference type="PANTHER" id="PTHR21600:SF35">
    <property type="entry name" value="PSEUDOURIDINE SYNTHASE"/>
    <property type="match status" value="1"/>
</dbReference>
<dbReference type="Gene3D" id="3.30.2350.10">
    <property type="entry name" value="Pseudouridine synthase"/>
    <property type="match status" value="1"/>
</dbReference>
<feature type="domain" description="Pseudouridine synthase RsuA/RluA-like" evidence="6">
    <location>
        <begin position="92"/>
        <end position="242"/>
    </location>
</feature>
<dbReference type="InterPro" id="IPR050188">
    <property type="entry name" value="RluA_PseudoU_synthase"/>
</dbReference>
<keyword evidence="4" id="KW-0694">RNA-binding</keyword>
<protein>
    <recommendedName>
        <fullName evidence="5">Pseudouridine synthase</fullName>
        <ecNumber evidence="5">5.4.99.-</ecNumber>
    </recommendedName>
</protein>
<dbReference type="InterPro" id="IPR006225">
    <property type="entry name" value="PsdUridine_synth_RluC/D"/>
</dbReference>
<reference evidence="7 8" key="1">
    <citation type="submission" date="2020-03" db="EMBL/GenBank/DDBJ databases">
        <title>Assessment of the enzymatic potential of alkaline-tolerant lipase obtained from Bacillus luteus H11 (technogenic soil) for the bioremediation of saline soils contaminated with petroleum substances.</title>
        <authorList>
            <person name="Kalwasinska A."/>
        </authorList>
    </citation>
    <scope>NUCLEOTIDE SEQUENCE [LARGE SCALE GENOMIC DNA]</scope>
    <source>
        <strain evidence="7 8">H11</strain>
    </source>
</reference>
<sequence length="290" mass="32271">MTDTIHIAWHASRSTTGMSLRDFLRVEKQMSRKLLAEVKYEGGELLVNGNTADVRYRLAEGDQIEVVFPPEKTSANIVPVKKPLTIVYEDDHVLLLEKPAGCPVLPMSDRLKPSLAGAVLAYYQTISWPATVHIVTRLDKDTTGLVLIAKHRYAHSLLTAAQQNGSVYREYEAVVRGSFSWEAVSIHAPIGRRAGSIVEQKVSKHGKRAVTHAACLTRSEEESRLAVRIETGRTHQIRVHLAWLGYPLAGESLYAAADKRPAHALQARKIVFPHPYTEQIIAFEAENPLD</sequence>
<dbReference type="InterPro" id="IPR020103">
    <property type="entry name" value="PsdUridine_synth_cat_dom_sf"/>
</dbReference>
<proteinExistence type="inferred from homology"/>
<evidence type="ECO:0000256" key="2">
    <source>
        <dbReference type="ARBA" id="ARBA00010876"/>
    </source>
</evidence>
<organism evidence="7 8">
    <name type="scientific">Alkalicoccus luteus</name>
    <dbReference type="NCBI Taxonomy" id="1237094"/>
    <lineage>
        <taxon>Bacteria</taxon>
        <taxon>Bacillati</taxon>
        <taxon>Bacillota</taxon>
        <taxon>Bacilli</taxon>
        <taxon>Bacillales</taxon>
        <taxon>Bacillaceae</taxon>
        <taxon>Alkalicoccus</taxon>
    </lineage>
</organism>
<name>A0A969TW78_9BACI</name>
<dbReference type="GO" id="GO:0140098">
    <property type="term" value="F:catalytic activity, acting on RNA"/>
    <property type="evidence" value="ECO:0007669"/>
    <property type="project" value="UniProtKB-ARBA"/>
</dbReference>
<feature type="active site" evidence="3">
    <location>
        <position position="139"/>
    </location>
</feature>